<dbReference type="RefSeq" id="XP_024663875.1">
    <property type="nucleotide sequence ID" value="XM_024808107.1"/>
</dbReference>
<keyword evidence="5" id="KW-0687">Ribonucleoprotein</keyword>
<feature type="domain" description="RNase III" evidence="10">
    <location>
        <begin position="61"/>
        <end position="216"/>
    </location>
</feature>
<dbReference type="GO" id="GO:0003725">
    <property type="term" value="F:double-stranded RNA binding"/>
    <property type="evidence" value="ECO:0007669"/>
    <property type="project" value="InterPro"/>
</dbReference>
<dbReference type="Gene3D" id="3.30.160.20">
    <property type="match status" value="1"/>
</dbReference>
<evidence type="ECO:0000259" key="10">
    <source>
        <dbReference type="PROSITE" id="PS50142"/>
    </source>
</evidence>
<proteinExistence type="inferred from homology"/>
<dbReference type="PANTHER" id="PTHR11207">
    <property type="entry name" value="RIBONUCLEASE III"/>
    <property type="match status" value="1"/>
</dbReference>
<dbReference type="GO" id="GO:0003735">
    <property type="term" value="F:structural constituent of ribosome"/>
    <property type="evidence" value="ECO:0007669"/>
    <property type="project" value="TreeGrafter"/>
</dbReference>
<dbReference type="InterPro" id="IPR036389">
    <property type="entry name" value="RNase_III_sf"/>
</dbReference>
<dbReference type="SMART" id="SM00358">
    <property type="entry name" value="DSRM"/>
    <property type="match status" value="1"/>
</dbReference>
<dbReference type="AlphaFoldDB" id="A0A2T0FG43"/>
<organism evidence="11 12">
    <name type="scientific">Wickerhamiella sorbophila</name>
    <dbReference type="NCBI Taxonomy" id="45607"/>
    <lineage>
        <taxon>Eukaryota</taxon>
        <taxon>Fungi</taxon>
        <taxon>Dikarya</taxon>
        <taxon>Ascomycota</taxon>
        <taxon>Saccharomycotina</taxon>
        <taxon>Dipodascomycetes</taxon>
        <taxon>Dipodascales</taxon>
        <taxon>Trichomonascaceae</taxon>
        <taxon>Wickerhamiella</taxon>
    </lineage>
</organism>
<dbReference type="InterPro" id="IPR014720">
    <property type="entry name" value="dsRBD_dom"/>
</dbReference>
<evidence type="ECO:0000259" key="9">
    <source>
        <dbReference type="PROSITE" id="PS50137"/>
    </source>
</evidence>
<dbReference type="InterPro" id="IPR000999">
    <property type="entry name" value="RNase_III_dom"/>
</dbReference>
<feature type="domain" description="DRBM" evidence="9">
    <location>
        <begin position="244"/>
        <end position="314"/>
    </location>
</feature>
<comment type="caution">
    <text evidence="11">The sequence shown here is derived from an EMBL/GenBank/DDBJ whole genome shotgun (WGS) entry which is preliminary data.</text>
</comment>
<evidence type="ECO:0000256" key="6">
    <source>
        <dbReference type="ARBA" id="ARBA00024034"/>
    </source>
</evidence>
<dbReference type="EMBL" id="NDIQ01000001">
    <property type="protein sequence ID" value="PRT53929.1"/>
    <property type="molecule type" value="Genomic_DNA"/>
</dbReference>
<dbReference type="CDD" id="cd19873">
    <property type="entry name" value="DSRM_MRPL3_like"/>
    <property type="match status" value="1"/>
</dbReference>
<dbReference type="GeneID" id="36515298"/>
<keyword evidence="4" id="KW-0496">Mitochondrion</keyword>
<dbReference type="InterPro" id="IPR044444">
    <property type="entry name" value="Ribosomal_mL44_DSRM_metazoa"/>
</dbReference>
<evidence type="ECO:0000256" key="1">
    <source>
        <dbReference type="ARBA" id="ARBA00004173"/>
    </source>
</evidence>
<dbReference type="InterPro" id="IPR044443">
    <property type="entry name" value="Ribosomal_mL44_DSRM_fung"/>
</dbReference>
<dbReference type="SUPFAM" id="SSF54768">
    <property type="entry name" value="dsRNA-binding domain-like"/>
    <property type="match status" value="1"/>
</dbReference>
<dbReference type="PROSITE" id="PS50137">
    <property type="entry name" value="DS_RBD"/>
    <property type="match status" value="1"/>
</dbReference>
<accession>A0A2T0FG43</accession>
<protein>
    <recommendedName>
        <fullName evidence="7">Large ribosomal subunit protein mL44</fullName>
    </recommendedName>
</protein>
<gene>
    <name evidence="11" type="ORF">B9G98_01549</name>
</gene>
<evidence type="ECO:0000313" key="11">
    <source>
        <dbReference type="EMBL" id="PRT53929.1"/>
    </source>
</evidence>
<keyword evidence="3 11" id="KW-0689">Ribosomal protein</keyword>
<dbReference type="Pfam" id="PF22892">
    <property type="entry name" value="DSRM_MRPL44"/>
    <property type="match status" value="1"/>
</dbReference>
<comment type="similarity">
    <text evidence="6">Belongs to the ribonuclease III family. Mitochondrion-specific ribosomal protein mL44 subfamily.</text>
</comment>
<dbReference type="SUPFAM" id="SSF69065">
    <property type="entry name" value="RNase III domain-like"/>
    <property type="match status" value="1"/>
</dbReference>
<evidence type="ECO:0000256" key="5">
    <source>
        <dbReference type="ARBA" id="ARBA00023274"/>
    </source>
</evidence>
<dbReference type="GO" id="GO:0004525">
    <property type="term" value="F:ribonuclease III activity"/>
    <property type="evidence" value="ECO:0007669"/>
    <property type="project" value="InterPro"/>
</dbReference>
<dbReference type="PANTHER" id="PTHR11207:SF32">
    <property type="entry name" value="LARGE RIBOSOMAL SUBUNIT PROTEIN ML44"/>
    <property type="match status" value="1"/>
</dbReference>
<name>A0A2T0FG43_9ASCO</name>
<keyword evidence="12" id="KW-1185">Reference proteome</keyword>
<evidence type="ECO:0000256" key="7">
    <source>
        <dbReference type="ARBA" id="ARBA00035187"/>
    </source>
</evidence>
<evidence type="ECO:0000313" key="12">
    <source>
        <dbReference type="Proteomes" id="UP000238350"/>
    </source>
</evidence>
<dbReference type="STRING" id="45607.A0A2T0FG43"/>
<reference evidence="11 12" key="1">
    <citation type="submission" date="2017-04" db="EMBL/GenBank/DDBJ databases">
        <title>Genome sequencing of [Candida] sorbophila.</title>
        <authorList>
            <person name="Ahn J.O."/>
        </authorList>
    </citation>
    <scope>NUCLEOTIDE SEQUENCE [LARGE SCALE GENOMIC DNA]</scope>
    <source>
        <strain evidence="11 12">DS02</strain>
    </source>
</reference>
<keyword evidence="2 8" id="KW-0694">RNA-binding</keyword>
<comment type="subcellular location">
    <subcellularLocation>
        <location evidence="1">Mitochondrion</location>
    </subcellularLocation>
</comment>
<evidence type="ECO:0000256" key="3">
    <source>
        <dbReference type="ARBA" id="ARBA00022980"/>
    </source>
</evidence>
<dbReference type="OrthoDB" id="67027at2759"/>
<dbReference type="GO" id="GO:0005840">
    <property type="term" value="C:ribosome"/>
    <property type="evidence" value="ECO:0007669"/>
    <property type="project" value="UniProtKB-KW"/>
</dbReference>
<sequence>MFTGPRLAFLSRQSVSKLGMRRSLSATGPAASGAAAEYAQKHTKSKGDPISEDLAATSSALQTLAARLHLKDIPYSTLARTLITDTSGSRFANNSGLAGFGKSLLAFYTYEHFMINYPRLPQRVLRHAVDVYTAPRALAEVAKLWGVQSETRTPFARYLANVKDESVLGRLAYIDAVEAVEPGVTKITDSKTTMHADVAMATFIRALVAAVYAHRGLDGARDFIHQYLIKPRKLDLQSIISISRPTRELAVLCSREGLEAPVSRLMAESGRYSNTPVFVVGVFSGQSKLGEGQGSSLKEARTRAAVNALQAWYLYSPIDPTAPSAAPAAEYKPQPYVDGGEIVI</sequence>
<dbReference type="Proteomes" id="UP000238350">
    <property type="component" value="Unassembled WGS sequence"/>
</dbReference>
<dbReference type="GO" id="GO:0005739">
    <property type="term" value="C:mitochondrion"/>
    <property type="evidence" value="ECO:0007669"/>
    <property type="project" value="TreeGrafter"/>
</dbReference>
<dbReference type="PROSITE" id="PS50142">
    <property type="entry name" value="RNASE_3_2"/>
    <property type="match status" value="1"/>
</dbReference>
<dbReference type="GO" id="GO:0006396">
    <property type="term" value="P:RNA processing"/>
    <property type="evidence" value="ECO:0007669"/>
    <property type="project" value="InterPro"/>
</dbReference>
<evidence type="ECO:0000256" key="4">
    <source>
        <dbReference type="ARBA" id="ARBA00023128"/>
    </source>
</evidence>
<evidence type="ECO:0000256" key="2">
    <source>
        <dbReference type="ARBA" id="ARBA00022884"/>
    </source>
</evidence>
<dbReference type="Gene3D" id="1.10.1520.10">
    <property type="entry name" value="Ribonuclease III domain"/>
    <property type="match status" value="1"/>
</dbReference>
<evidence type="ECO:0000256" key="8">
    <source>
        <dbReference type="PROSITE-ProRule" id="PRU00266"/>
    </source>
</evidence>
<dbReference type="SMART" id="SM00535">
    <property type="entry name" value="RIBOc"/>
    <property type="match status" value="1"/>
</dbReference>